<evidence type="ECO:0000256" key="2">
    <source>
        <dbReference type="ARBA" id="ARBA00026101"/>
    </source>
</evidence>
<dbReference type="InterPro" id="IPR014729">
    <property type="entry name" value="Rossmann-like_a/b/a_fold"/>
</dbReference>
<evidence type="ECO:0000313" key="5">
    <source>
        <dbReference type="Proteomes" id="UP001432322"/>
    </source>
</evidence>
<dbReference type="GO" id="GO:0004105">
    <property type="term" value="F:choline-phosphate cytidylyltransferase activity"/>
    <property type="evidence" value="ECO:0007669"/>
    <property type="project" value="UniProtKB-EC"/>
</dbReference>
<protein>
    <recommendedName>
        <fullName evidence="2">choline-phosphate cytidylyltransferase</fullName>
        <ecNumber evidence="2">2.7.7.15</ecNumber>
    </recommendedName>
</protein>
<dbReference type="Proteomes" id="UP001432322">
    <property type="component" value="Unassembled WGS sequence"/>
</dbReference>
<dbReference type="InterPro" id="IPR004821">
    <property type="entry name" value="Cyt_trans-like"/>
</dbReference>
<gene>
    <name evidence="4" type="ORF">PFISCL1PPCAC_15154</name>
</gene>
<comment type="caution">
    <text evidence="4">The sequence shown here is derived from an EMBL/GenBank/DDBJ whole genome shotgun (WGS) entry which is preliminary data.</text>
</comment>
<evidence type="ECO:0000256" key="1">
    <source>
        <dbReference type="ARBA" id="ARBA00025706"/>
    </source>
</evidence>
<dbReference type="Pfam" id="PF01467">
    <property type="entry name" value="CTP_transf_like"/>
    <property type="match status" value="1"/>
</dbReference>
<evidence type="ECO:0000313" key="4">
    <source>
        <dbReference type="EMBL" id="GMT23857.1"/>
    </source>
</evidence>
<feature type="domain" description="Cytidyltransferase-like" evidence="3">
    <location>
        <begin position="27"/>
        <end position="156"/>
    </location>
</feature>
<dbReference type="SUPFAM" id="SSF52374">
    <property type="entry name" value="Nucleotidylyl transferase"/>
    <property type="match status" value="1"/>
</dbReference>
<evidence type="ECO:0000259" key="3">
    <source>
        <dbReference type="Pfam" id="PF01467"/>
    </source>
</evidence>
<dbReference type="PANTHER" id="PTHR10739">
    <property type="entry name" value="CYTIDYLYLTRANSFERASE"/>
    <property type="match status" value="1"/>
</dbReference>
<feature type="non-terminal residue" evidence="4">
    <location>
        <position position="177"/>
    </location>
</feature>
<dbReference type="Gene3D" id="3.40.50.620">
    <property type="entry name" value="HUPs"/>
    <property type="match status" value="1"/>
</dbReference>
<sequence>MEEETSFQPISLSRAKEGNLSRPLRVYADGVFDLLHFGHIQYLNQIKEIFPDSLIVAGIIPDLEVLRFKGALPVLTALERAQSLMATRIVDEIHHGVTFHPSIDLLNSLKIDLCAHDSNPYPAPGSEDVYHSFKKDDRFLETKRTEGICTTEIIDRIMRNYGSYSMRKGATGEEFLI</sequence>
<dbReference type="EC" id="2.7.7.15" evidence="2"/>
<proteinExistence type="predicted"/>
<comment type="pathway">
    <text evidence="1">Phospholipid metabolism; phosphatidylcholine biosynthesis; phosphatidylcholine from phosphocholine: step 1/2.</text>
</comment>
<reference evidence="4" key="1">
    <citation type="submission" date="2023-10" db="EMBL/GenBank/DDBJ databases">
        <title>Genome assembly of Pristionchus species.</title>
        <authorList>
            <person name="Yoshida K."/>
            <person name="Sommer R.J."/>
        </authorList>
    </citation>
    <scope>NUCLEOTIDE SEQUENCE</scope>
    <source>
        <strain evidence="4">RS5133</strain>
    </source>
</reference>
<dbReference type="PANTHER" id="PTHR10739:SF13">
    <property type="entry name" value="CHOLINE-PHOSPHATE CYTIDYLYLTRANSFERASE"/>
    <property type="match status" value="1"/>
</dbReference>
<name>A0AAV5VW39_9BILA</name>
<accession>A0AAV5VW39</accession>
<dbReference type="AlphaFoldDB" id="A0AAV5VW39"/>
<dbReference type="GO" id="GO:0031210">
    <property type="term" value="F:phosphatidylcholine binding"/>
    <property type="evidence" value="ECO:0007669"/>
    <property type="project" value="TreeGrafter"/>
</dbReference>
<keyword evidence="5" id="KW-1185">Reference proteome</keyword>
<dbReference type="EMBL" id="BTSY01000004">
    <property type="protein sequence ID" value="GMT23857.1"/>
    <property type="molecule type" value="Genomic_DNA"/>
</dbReference>
<dbReference type="InterPro" id="IPR045049">
    <property type="entry name" value="Pcy1-like"/>
</dbReference>
<organism evidence="4 5">
    <name type="scientific">Pristionchus fissidentatus</name>
    <dbReference type="NCBI Taxonomy" id="1538716"/>
    <lineage>
        <taxon>Eukaryota</taxon>
        <taxon>Metazoa</taxon>
        <taxon>Ecdysozoa</taxon>
        <taxon>Nematoda</taxon>
        <taxon>Chromadorea</taxon>
        <taxon>Rhabditida</taxon>
        <taxon>Rhabditina</taxon>
        <taxon>Diplogasteromorpha</taxon>
        <taxon>Diplogasteroidea</taxon>
        <taxon>Neodiplogasteridae</taxon>
        <taxon>Pristionchus</taxon>
    </lineage>
</organism>
<dbReference type="NCBIfam" id="TIGR00125">
    <property type="entry name" value="cyt_tran_rel"/>
    <property type="match status" value="1"/>
</dbReference>